<keyword evidence="3" id="KW-1185">Reference proteome</keyword>
<sequence>MIIIEFREIRLEDKPIIDDYFQQKRYEQADATFMTLFAWQKPYEIQWAEEDDVMYIRSGRGKKQFWIPPFAKKDGSFLKGVQRMHEWFDEHGYPFLMKGVTPAAAERIRTLCEDCYEFTPDRDNYEYVYLTQDLINLSGKKFRQKKNNLNHFRNQYIGNWEYVPITEEIFDECMEAEKTWYDQHEEQDDDEELLGERHAIEEVFNNWEILQPTGGAIRMYNKIVAFSIGEMLNDDTAIIHFEKSDPNIRGLYQVINHEFVVHAWPHTTYINREEDMGIPGLRHSKESYNPHHYVEKFDVTLKK</sequence>
<evidence type="ECO:0000259" key="1">
    <source>
        <dbReference type="Pfam" id="PF09924"/>
    </source>
</evidence>
<reference evidence="2 3" key="1">
    <citation type="submission" date="2024-10" db="EMBL/GenBank/DDBJ databases">
        <authorList>
            <person name="Sang B.-I."/>
            <person name="Prabhaharan D."/>
        </authorList>
    </citation>
    <scope>NUCLEOTIDE SEQUENCE [LARGE SCALE GENOMIC DNA]</scope>
    <source>
        <strain evidence="2 3">MH</strain>
    </source>
</reference>
<dbReference type="InterPro" id="IPR016732">
    <property type="entry name" value="UCP018688"/>
</dbReference>
<evidence type="ECO:0000313" key="2">
    <source>
        <dbReference type="EMBL" id="MFG6273766.1"/>
    </source>
</evidence>
<dbReference type="Gene3D" id="3.40.630.30">
    <property type="match status" value="1"/>
</dbReference>
<feature type="domain" description="Phosphatidylglycerol lysyltransferase C-terminal" evidence="1">
    <location>
        <begin position="29"/>
        <end position="297"/>
    </location>
</feature>
<dbReference type="PIRSF" id="PIRSF018688">
    <property type="entry name" value="UCP018688"/>
    <property type="match status" value="1"/>
</dbReference>
<dbReference type="InterPro" id="IPR024320">
    <property type="entry name" value="LPG_synthase_C"/>
</dbReference>
<dbReference type="SUPFAM" id="SSF55729">
    <property type="entry name" value="Acyl-CoA N-acyltransferases (Nat)"/>
    <property type="match status" value="2"/>
</dbReference>
<name>A0ABW7DQW4_9FIRM</name>
<dbReference type="EMBL" id="JBIEKR010000010">
    <property type="protein sequence ID" value="MFG6273766.1"/>
    <property type="molecule type" value="Genomic_DNA"/>
</dbReference>
<dbReference type="PANTHER" id="PTHR41373">
    <property type="entry name" value="DUF2156 DOMAIN-CONTAINING PROTEIN"/>
    <property type="match status" value="1"/>
</dbReference>
<proteinExistence type="predicted"/>
<gene>
    <name evidence="2" type="ORF">ACGTZG_11265</name>
</gene>
<dbReference type="PANTHER" id="PTHR41373:SF1">
    <property type="entry name" value="PHOSPHATIDYLGLYCEROL LYSYLTRANSFERASE C-TERMINAL DOMAIN-CONTAINING PROTEIN"/>
    <property type="match status" value="1"/>
</dbReference>
<protein>
    <submittedName>
        <fullName evidence="2">DUF2156 domain-containing protein</fullName>
    </submittedName>
</protein>
<dbReference type="InterPro" id="IPR016181">
    <property type="entry name" value="Acyl_CoA_acyltransferase"/>
</dbReference>
<evidence type="ECO:0000313" key="3">
    <source>
        <dbReference type="Proteomes" id="UP001605989"/>
    </source>
</evidence>
<dbReference type="Proteomes" id="UP001605989">
    <property type="component" value="Unassembled WGS sequence"/>
</dbReference>
<accession>A0ABW7DQW4</accession>
<dbReference type="Pfam" id="PF09924">
    <property type="entry name" value="LPG_synthase_C"/>
    <property type="match status" value="1"/>
</dbReference>
<organism evidence="2 3">
    <name type="scientific">Megasphaera hexanoica</name>
    <dbReference type="NCBI Taxonomy" id="1675036"/>
    <lineage>
        <taxon>Bacteria</taxon>
        <taxon>Bacillati</taxon>
        <taxon>Bacillota</taxon>
        <taxon>Negativicutes</taxon>
        <taxon>Veillonellales</taxon>
        <taxon>Veillonellaceae</taxon>
        <taxon>Megasphaera</taxon>
    </lineage>
</organism>
<comment type="caution">
    <text evidence="2">The sequence shown here is derived from an EMBL/GenBank/DDBJ whole genome shotgun (WGS) entry which is preliminary data.</text>
</comment>
<dbReference type="RefSeq" id="WP_083237080.1">
    <property type="nucleotide sequence ID" value="NZ_CP011940.1"/>
</dbReference>